<protein>
    <submittedName>
        <fullName evidence="2">Uncharacterized protein</fullName>
    </submittedName>
</protein>
<feature type="region of interest" description="Disordered" evidence="1">
    <location>
        <begin position="17"/>
        <end position="41"/>
    </location>
</feature>
<proteinExistence type="predicted"/>
<sequence>MLHAVPVFVEVAENAPPRRSSQAILPDTIAIPTTPDPPPDLLAETEPPVEALPTSFTTIQPKAGLRLPPTDLPAELPPLEFPTPPPLPRRKTFLEWLREA</sequence>
<feature type="compositionally biased region" description="Low complexity" evidence="1">
    <location>
        <begin position="23"/>
        <end position="33"/>
    </location>
</feature>
<feature type="compositionally biased region" description="Pro residues" evidence="1">
    <location>
        <begin position="75"/>
        <end position="87"/>
    </location>
</feature>
<comment type="caution">
    <text evidence="2">The sequence shown here is derived from an EMBL/GenBank/DDBJ whole genome shotgun (WGS) entry which is preliminary data.</text>
</comment>
<organism evidence="2 3">
    <name type="scientific">Prosthecobacter algae</name>
    <dbReference type="NCBI Taxonomy" id="1144682"/>
    <lineage>
        <taxon>Bacteria</taxon>
        <taxon>Pseudomonadati</taxon>
        <taxon>Verrucomicrobiota</taxon>
        <taxon>Verrucomicrobiia</taxon>
        <taxon>Verrucomicrobiales</taxon>
        <taxon>Verrucomicrobiaceae</taxon>
        <taxon>Prosthecobacter</taxon>
    </lineage>
</organism>
<dbReference type="EMBL" id="BAABIA010000011">
    <property type="protein sequence ID" value="GAA5148307.1"/>
    <property type="molecule type" value="Genomic_DNA"/>
</dbReference>
<evidence type="ECO:0000313" key="3">
    <source>
        <dbReference type="Proteomes" id="UP001499852"/>
    </source>
</evidence>
<gene>
    <name evidence="2" type="ORF">GCM10023213_44310</name>
</gene>
<name>A0ABP9PM05_9BACT</name>
<reference evidence="3" key="1">
    <citation type="journal article" date="2019" name="Int. J. Syst. Evol. Microbiol.">
        <title>The Global Catalogue of Microorganisms (GCM) 10K type strain sequencing project: providing services to taxonomists for standard genome sequencing and annotation.</title>
        <authorList>
            <consortium name="The Broad Institute Genomics Platform"/>
            <consortium name="The Broad Institute Genome Sequencing Center for Infectious Disease"/>
            <person name="Wu L."/>
            <person name="Ma J."/>
        </authorList>
    </citation>
    <scope>NUCLEOTIDE SEQUENCE [LARGE SCALE GENOMIC DNA]</scope>
    <source>
        <strain evidence="3">JCM 18053</strain>
    </source>
</reference>
<keyword evidence="3" id="KW-1185">Reference proteome</keyword>
<evidence type="ECO:0000313" key="2">
    <source>
        <dbReference type="EMBL" id="GAA5148307.1"/>
    </source>
</evidence>
<dbReference type="Proteomes" id="UP001499852">
    <property type="component" value="Unassembled WGS sequence"/>
</dbReference>
<evidence type="ECO:0000256" key="1">
    <source>
        <dbReference type="SAM" id="MobiDB-lite"/>
    </source>
</evidence>
<feature type="region of interest" description="Disordered" evidence="1">
    <location>
        <begin position="61"/>
        <end position="88"/>
    </location>
</feature>
<accession>A0ABP9PM05</accession>